<gene>
    <name evidence="5" type="ORF">M427DRAFT_485966</name>
</gene>
<evidence type="ECO:0000313" key="5">
    <source>
        <dbReference type="EMBL" id="KXS22135.1"/>
    </source>
</evidence>
<organism evidence="5 6">
    <name type="scientific">Gonapodya prolifera (strain JEL478)</name>
    <name type="common">Monoblepharis prolifera</name>
    <dbReference type="NCBI Taxonomy" id="1344416"/>
    <lineage>
        <taxon>Eukaryota</taxon>
        <taxon>Fungi</taxon>
        <taxon>Fungi incertae sedis</taxon>
        <taxon>Chytridiomycota</taxon>
        <taxon>Chytridiomycota incertae sedis</taxon>
        <taxon>Monoblepharidomycetes</taxon>
        <taxon>Monoblepharidales</taxon>
        <taxon>Gonapodyaceae</taxon>
        <taxon>Gonapodya</taxon>
    </lineage>
</organism>
<reference evidence="5 6" key="1">
    <citation type="journal article" date="2015" name="Genome Biol. Evol.">
        <title>Phylogenomic analyses indicate that early fungi evolved digesting cell walls of algal ancestors of land plants.</title>
        <authorList>
            <person name="Chang Y."/>
            <person name="Wang S."/>
            <person name="Sekimoto S."/>
            <person name="Aerts A.L."/>
            <person name="Choi C."/>
            <person name="Clum A."/>
            <person name="LaButti K.M."/>
            <person name="Lindquist E.A."/>
            <person name="Yee Ngan C."/>
            <person name="Ohm R.A."/>
            <person name="Salamov A.A."/>
            <person name="Grigoriev I.V."/>
            <person name="Spatafora J.W."/>
            <person name="Berbee M.L."/>
        </authorList>
    </citation>
    <scope>NUCLEOTIDE SEQUENCE [LARGE SCALE GENOMIC DNA]</scope>
    <source>
        <strain evidence="5 6">JEL478</strain>
    </source>
</reference>
<feature type="repeat" description="WD" evidence="3">
    <location>
        <begin position="191"/>
        <end position="233"/>
    </location>
</feature>
<keyword evidence="2" id="KW-0677">Repeat</keyword>
<feature type="compositionally biased region" description="Acidic residues" evidence="4">
    <location>
        <begin position="58"/>
        <end position="77"/>
    </location>
</feature>
<dbReference type="GO" id="GO:0035861">
    <property type="term" value="C:site of double-strand break"/>
    <property type="evidence" value="ECO:0007669"/>
    <property type="project" value="TreeGrafter"/>
</dbReference>
<dbReference type="InterPro" id="IPR015943">
    <property type="entry name" value="WD40/YVTN_repeat-like_dom_sf"/>
</dbReference>
<accession>A0A139B0A7</accession>
<dbReference type="PANTHER" id="PTHR16017">
    <property type="entry name" value="GASTRULATION DEFECTIVE PROTEIN 1-RELATED"/>
    <property type="match status" value="1"/>
</dbReference>
<dbReference type="PROSITE" id="PS50294">
    <property type="entry name" value="WD_REPEATS_REGION"/>
    <property type="match status" value="1"/>
</dbReference>
<dbReference type="InterPro" id="IPR051858">
    <property type="entry name" value="WD_repeat_GAD-1"/>
</dbReference>
<sequence>MTPPGDDEPDVEPSPPPSHQPSNGGGPAREDDDDDAPDVGPVPTASNGSGGGGANSDSDLDSDEDGEDEDADVDAEDGPIPPPVESEAALRHHTKLVSALSIDPSGARFVTGSYDYNVNIHDFAGMDARLRPFRSFEGVEGCPVRDLAWSISGDRFLMATTAFFPKLFDRDGNMVEEFIKGDQYLVDPKRTKGHTAPLSSISWHPTDRNRFLTAAGDSTVRIWDVTNKRSHLEVIPLKSRRRGTSGAQSSAGVRTAVTAARFSRDASKIACIAQDGALRVYSAKGPFVNPTVTWDEAHEPGTETAGLLWRADDKSIVTRGYDGMVKIWDLRATKGPVAARGGFSAMAPESDVCLSPDERLIVVGTAGERGGGGRKAEPAALVFLDAQDLSVRKVAEVVAGGNITSDIPAGVVRVTWHPRLNQVFCSTGGGDVGVRVFYGKGSMRGALQSVGRAVRKKRVDEMEGLLMGWVCGCWPILTPAATLRGEVTSVKRKREKDHATRLAVRKPEAPATGQGKAGKIGYSLHEQLLKPYIKQDLRRLDDPREAFLRHAEEAEQNPTFIAPAYSKTQPKPVFDYQALEDEEHESKRRAVEEGEKAKAEGRSG</sequence>
<dbReference type="STRING" id="1344416.A0A139B0A7"/>
<dbReference type="Proteomes" id="UP000070544">
    <property type="component" value="Unassembled WGS sequence"/>
</dbReference>
<feature type="region of interest" description="Disordered" evidence="4">
    <location>
        <begin position="1"/>
        <end position="85"/>
    </location>
</feature>
<protein>
    <submittedName>
        <fullName evidence="5">WD40 repeat-like protein</fullName>
    </submittedName>
</protein>
<keyword evidence="1 3" id="KW-0853">WD repeat</keyword>
<dbReference type="AlphaFoldDB" id="A0A139B0A7"/>
<dbReference type="PROSITE" id="PS50082">
    <property type="entry name" value="WD_REPEATS_2"/>
    <property type="match status" value="3"/>
</dbReference>
<dbReference type="InterPro" id="IPR001680">
    <property type="entry name" value="WD40_rpt"/>
</dbReference>
<feature type="compositionally biased region" description="Acidic residues" evidence="4">
    <location>
        <begin position="1"/>
        <end position="11"/>
    </location>
</feature>
<dbReference type="EMBL" id="KQ965731">
    <property type="protein sequence ID" value="KXS22135.1"/>
    <property type="molecule type" value="Genomic_DNA"/>
</dbReference>
<evidence type="ECO:0000256" key="3">
    <source>
        <dbReference type="PROSITE-ProRule" id="PRU00221"/>
    </source>
</evidence>
<dbReference type="Gene3D" id="2.130.10.10">
    <property type="entry name" value="YVTN repeat-like/Quinoprotein amine dehydrogenase"/>
    <property type="match status" value="2"/>
</dbReference>
<evidence type="ECO:0000256" key="2">
    <source>
        <dbReference type="ARBA" id="ARBA00022737"/>
    </source>
</evidence>
<dbReference type="InterPro" id="IPR036322">
    <property type="entry name" value="WD40_repeat_dom_sf"/>
</dbReference>
<feature type="compositionally biased region" description="Low complexity" evidence="4">
    <location>
        <begin position="38"/>
        <end position="47"/>
    </location>
</feature>
<evidence type="ECO:0000256" key="4">
    <source>
        <dbReference type="SAM" id="MobiDB-lite"/>
    </source>
</evidence>
<feature type="compositionally biased region" description="Basic and acidic residues" evidence="4">
    <location>
        <begin position="584"/>
        <end position="604"/>
    </location>
</feature>
<feature type="region of interest" description="Disordered" evidence="4">
    <location>
        <begin position="582"/>
        <end position="604"/>
    </location>
</feature>
<dbReference type="SUPFAM" id="SSF50978">
    <property type="entry name" value="WD40 repeat-like"/>
    <property type="match status" value="1"/>
</dbReference>
<name>A0A139B0A7_GONPJ</name>
<keyword evidence="6" id="KW-1185">Reference proteome</keyword>
<dbReference type="OrthoDB" id="10264376at2759"/>
<dbReference type="SMART" id="SM00320">
    <property type="entry name" value="WD40"/>
    <property type="match status" value="5"/>
</dbReference>
<feature type="repeat" description="WD" evidence="3">
    <location>
        <begin position="307"/>
        <end position="331"/>
    </location>
</feature>
<dbReference type="Pfam" id="PF00400">
    <property type="entry name" value="WD40"/>
    <property type="match status" value="2"/>
</dbReference>
<feature type="repeat" description="WD" evidence="3">
    <location>
        <begin position="90"/>
        <end position="122"/>
    </location>
</feature>
<dbReference type="GO" id="GO:0005634">
    <property type="term" value="C:nucleus"/>
    <property type="evidence" value="ECO:0007669"/>
    <property type="project" value="TreeGrafter"/>
</dbReference>
<evidence type="ECO:0000313" key="6">
    <source>
        <dbReference type="Proteomes" id="UP000070544"/>
    </source>
</evidence>
<evidence type="ECO:0000256" key="1">
    <source>
        <dbReference type="ARBA" id="ARBA00022574"/>
    </source>
</evidence>
<dbReference type="OMA" id="KGDQYIT"/>
<dbReference type="PANTHER" id="PTHR16017:SF0">
    <property type="entry name" value="WD REPEAT-CONTAINING PROTEIN 70"/>
    <property type="match status" value="1"/>
</dbReference>
<proteinExistence type="predicted"/>